<accession>A0A8H7I6Y6</accession>
<evidence type="ECO:0000313" key="2">
    <source>
        <dbReference type="EMBL" id="KAF8750563.1"/>
    </source>
</evidence>
<dbReference type="CDD" id="cd01647">
    <property type="entry name" value="RT_LTR"/>
    <property type="match status" value="1"/>
</dbReference>
<sequence>MTWLTAESPLIDWQQGLITFPEQAQIASEEEADPDPLVDLPPQYHKFARYDISIDLIPDAKLSPGPIYGMTDAESKALKQHIDKELATGKIRPSTSSAGAPVMFVKKADGSLCLVVDYRKLNDVTHKNVYPLPRQDDIMAKLRHAKMFTKLDLRWGITTSGSKREMNGKRPSGPNMETKDHPTHVREVLSRLMKNQLFCKLSKCHFHVTTVDYLGIVISPAGFSMDQKKIEAVTTWPTPKTVKQVQAFLGFVNYLRRFIPNFSSVARPLHNLTKKESLWSWGLQKKLHSKN</sequence>
<dbReference type="InterPro" id="IPR043128">
    <property type="entry name" value="Rev_trsase/Diguanyl_cyclase"/>
</dbReference>
<dbReference type="Gene3D" id="3.30.70.270">
    <property type="match status" value="2"/>
</dbReference>
<comment type="caution">
    <text evidence="2">The sequence shown here is derived from an EMBL/GenBank/DDBJ whole genome shotgun (WGS) entry which is preliminary data.</text>
</comment>
<protein>
    <submittedName>
        <fullName evidence="2">Uncharacterized protein</fullName>
    </submittedName>
</protein>
<evidence type="ECO:0000313" key="3">
    <source>
        <dbReference type="Proteomes" id="UP000614334"/>
    </source>
</evidence>
<dbReference type="PANTHER" id="PTHR37984:SF5">
    <property type="entry name" value="PROTEIN NYNRIN-LIKE"/>
    <property type="match status" value="1"/>
</dbReference>
<dbReference type="Gene3D" id="3.10.10.10">
    <property type="entry name" value="HIV Type 1 Reverse Transcriptase, subunit A, domain 1"/>
    <property type="match status" value="1"/>
</dbReference>
<dbReference type="FunFam" id="3.30.70.270:FF:000063">
    <property type="entry name" value="Zinc knuckle domaincontaining protein"/>
    <property type="match status" value="1"/>
</dbReference>
<organism evidence="2 3">
    <name type="scientific">Rhizoctonia solani</name>
    <dbReference type="NCBI Taxonomy" id="456999"/>
    <lineage>
        <taxon>Eukaryota</taxon>
        <taxon>Fungi</taxon>
        <taxon>Dikarya</taxon>
        <taxon>Basidiomycota</taxon>
        <taxon>Agaricomycotina</taxon>
        <taxon>Agaricomycetes</taxon>
        <taxon>Cantharellales</taxon>
        <taxon>Ceratobasidiaceae</taxon>
        <taxon>Rhizoctonia</taxon>
    </lineage>
</organism>
<dbReference type="AlphaFoldDB" id="A0A8H7I6Y6"/>
<name>A0A8H7I6Y6_9AGAM</name>
<gene>
    <name evidence="2" type="ORF">RHS01_09323</name>
</gene>
<dbReference type="Proteomes" id="UP000614334">
    <property type="component" value="Unassembled WGS sequence"/>
</dbReference>
<dbReference type="InterPro" id="IPR043502">
    <property type="entry name" value="DNA/RNA_pol_sf"/>
</dbReference>
<evidence type="ECO:0000256" key="1">
    <source>
        <dbReference type="SAM" id="MobiDB-lite"/>
    </source>
</evidence>
<feature type="region of interest" description="Disordered" evidence="1">
    <location>
        <begin position="161"/>
        <end position="181"/>
    </location>
</feature>
<dbReference type="EMBL" id="JACYCF010000020">
    <property type="protein sequence ID" value="KAF8750563.1"/>
    <property type="molecule type" value="Genomic_DNA"/>
</dbReference>
<dbReference type="InterPro" id="IPR050951">
    <property type="entry name" value="Retrovirus_Pol_polyprotein"/>
</dbReference>
<proteinExistence type="predicted"/>
<reference evidence="2" key="1">
    <citation type="submission" date="2020-09" db="EMBL/GenBank/DDBJ databases">
        <title>Comparative genome analyses of four rice-infecting Rhizoctonia solani isolates reveal extensive enrichment of homogalacturonan modification genes.</title>
        <authorList>
            <person name="Lee D.-Y."/>
            <person name="Jeon J."/>
            <person name="Kim K.-T."/>
            <person name="Cheong K."/>
            <person name="Song H."/>
            <person name="Choi G."/>
            <person name="Ko J."/>
            <person name="Opiyo S.O."/>
            <person name="Zuo S."/>
            <person name="Madhav S."/>
            <person name="Lee Y.-H."/>
            <person name="Wang G.-L."/>
        </authorList>
    </citation>
    <scope>NUCLEOTIDE SEQUENCE</scope>
    <source>
        <strain evidence="2">AG1-IA B2</strain>
    </source>
</reference>
<dbReference type="PANTHER" id="PTHR37984">
    <property type="entry name" value="PROTEIN CBG26694"/>
    <property type="match status" value="1"/>
</dbReference>
<dbReference type="SUPFAM" id="SSF56672">
    <property type="entry name" value="DNA/RNA polymerases"/>
    <property type="match status" value="1"/>
</dbReference>